<evidence type="ECO:0000259" key="2">
    <source>
        <dbReference type="Pfam" id="PF19816"/>
    </source>
</evidence>
<feature type="domain" description="DUF6299" evidence="2">
    <location>
        <begin position="35"/>
        <end position="139"/>
    </location>
</feature>
<sequence>MRIRFCSRFCLPAALVVAAATTVAAAAPAPPAAPANKLVIDPTGTLAPDGTITLTGTYRCTAQRPAGAVVVATNLVQHGATSGIGGSAATCDGRLHAWRNSARLSRIPYRPGAAEADGTLLQFRRDKMGIPLPHFLAVAPLRPLTLVARP</sequence>
<keyword evidence="1" id="KW-0732">Signal</keyword>
<feature type="chain" id="PRO_5046925162" description="DUF6299 domain-containing protein" evidence="1">
    <location>
        <begin position="27"/>
        <end position="150"/>
    </location>
</feature>
<dbReference type="Proteomes" id="UP001500886">
    <property type="component" value="Unassembled WGS sequence"/>
</dbReference>
<gene>
    <name evidence="3" type="ORF">GCM10010315_23630</name>
</gene>
<feature type="signal peptide" evidence="1">
    <location>
        <begin position="1"/>
        <end position="26"/>
    </location>
</feature>
<proteinExistence type="predicted"/>
<evidence type="ECO:0000313" key="3">
    <source>
        <dbReference type="EMBL" id="GAA2715135.1"/>
    </source>
</evidence>
<evidence type="ECO:0000313" key="4">
    <source>
        <dbReference type="Proteomes" id="UP001500886"/>
    </source>
</evidence>
<dbReference type="InterPro" id="IPR046266">
    <property type="entry name" value="DUF6299"/>
</dbReference>
<reference evidence="3 4" key="1">
    <citation type="journal article" date="2019" name="Int. J. Syst. Evol. Microbiol.">
        <title>The Global Catalogue of Microorganisms (GCM) 10K type strain sequencing project: providing services to taxonomists for standard genome sequencing and annotation.</title>
        <authorList>
            <consortium name="The Broad Institute Genomics Platform"/>
            <consortium name="The Broad Institute Genome Sequencing Center for Infectious Disease"/>
            <person name="Wu L."/>
            <person name="Ma J."/>
        </authorList>
    </citation>
    <scope>NUCLEOTIDE SEQUENCE [LARGE SCALE GENOMIC DNA]</scope>
    <source>
        <strain evidence="3 4">JCM 4542</strain>
    </source>
</reference>
<keyword evidence="4" id="KW-1185">Reference proteome</keyword>
<dbReference type="EMBL" id="BAAASL010000008">
    <property type="protein sequence ID" value="GAA2715135.1"/>
    <property type="molecule type" value="Genomic_DNA"/>
</dbReference>
<dbReference type="RefSeq" id="WP_344434979.1">
    <property type="nucleotide sequence ID" value="NZ_BAAASL010000008.1"/>
</dbReference>
<protein>
    <recommendedName>
        <fullName evidence="2">DUF6299 domain-containing protein</fullName>
    </recommendedName>
</protein>
<name>A0ABN3TQL7_9ACTN</name>
<organism evidence="3 4">
    <name type="scientific">Streptomyces luteosporeus</name>
    <dbReference type="NCBI Taxonomy" id="173856"/>
    <lineage>
        <taxon>Bacteria</taxon>
        <taxon>Bacillati</taxon>
        <taxon>Actinomycetota</taxon>
        <taxon>Actinomycetes</taxon>
        <taxon>Kitasatosporales</taxon>
        <taxon>Streptomycetaceae</taxon>
        <taxon>Streptomyces</taxon>
    </lineage>
</organism>
<dbReference type="Pfam" id="PF19816">
    <property type="entry name" value="DUF6299"/>
    <property type="match status" value="1"/>
</dbReference>
<comment type="caution">
    <text evidence="3">The sequence shown here is derived from an EMBL/GenBank/DDBJ whole genome shotgun (WGS) entry which is preliminary data.</text>
</comment>
<accession>A0ABN3TQL7</accession>
<evidence type="ECO:0000256" key="1">
    <source>
        <dbReference type="SAM" id="SignalP"/>
    </source>
</evidence>